<evidence type="ECO:0000256" key="3">
    <source>
        <dbReference type="ARBA" id="ARBA00012533"/>
    </source>
</evidence>
<feature type="non-terminal residue" evidence="10">
    <location>
        <position position="1"/>
    </location>
</feature>
<dbReference type="EC" id="2.1.1.85" evidence="3"/>
<keyword evidence="8" id="KW-0539">Nucleus</keyword>
<keyword evidence="7" id="KW-0949">S-adenosyl-L-methionine</keyword>
<gene>
    <name evidence="10" type="ORF">MICPUCDRAFT_11037</name>
</gene>
<dbReference type="GO" id="GO:0005634">
    <property type="term" value="C:nucleus"/>
    <property type="evidence" value="ECO:0007669"/>
    <property type="project" value="UniProtKB-SubCell"/>
</dbReference>
<dbReference type="Gene3D" id="3.40.50.150">
    <property type="entry name" value="Vaccinia Virus protein VP39"/>
    <property type="match status" value="1"/>
</dbReference>
<keyword evidence="4" id="KW-0963">Cytoplasm</keyword>
<dbReference type="EMBL" id="GG663749">
    <property type="protein sequence ID" value="EEH52240.1"/>
    <property type="molecule type" value="Genomic_DNA"/>
</dbReference>
<dbReference type="OrthoDB" id="1723750at2759"/>
<keyword evidence="6" id="KW-0808">Transferase</keyword>
<evidence type="ECO:0000256" key="4">
    <source>
        <dbReference type="ARBA" id="ARBA00022490"/>
    </source>
</evidence>
<evidence type="ECO:0000313" key="10">
    <source>
        <dbReference type="EMBL" id="EEH52240.1"/>
    </source>
</evidence>
<evidence type="ECO:0000256" key="8">
    <source>
        <dbReference type="ARBA" id="ARBA00023242"/>
    </source>
</evidence>
<dbReference type="CDD" id="cd02440">
    <property type="entry name" value="AdoMet_MTases"/>
    <property type="match status" value="1"/>
</dbReference>
<comment type="similarity">
    <text evidence="9">Belongs to the methyltransferase superfamily. METTL18 family.</text>
</comment>
<dbReference type="eggNOG" id="KOG2920">
    <property type="taxonomic scope" value="Eukaryota"/>
</dbReference>
<dbReference type="AlphaFoldDB" id="C1N7B2"/>
<proteinExistence type="inferred from homology"/>
<accession>C1N7B2</accession>
<evidence type="ECO:0000256" key="2">
    <source>
        <dbReference type="ARBA" id="ARBA00004496"/>
    </source>
</evidence>
<organism evidence="11">
    <name type="scientific">Micromonas pusilla (strain CCMP1545)</name>
    <name type="common">Picoplanktonic green alga</name>
    <dbReference type="NCBI Taxonomy" id="564608"/>
    <lineage>
        <taxon>Eukaryota</taxon>
        <taxon>Viridiplantae</taxon>
        <taxon>Chlorophyta</taxon>
        <taxon>Mamiellophyceae</taxon>
        <taxon>Mamiellales</taxon>
        <taxon>Mamiellaceae</taxon>
        <taxon>Micromonas</taxon>
    </lineage>
</organism>
<dbReference type="Proteomes" id="UP000001876">
    <property type="component" value="Unassembled WGS sequence"/>
</dbReference>
<name>C1N7B2_MICPC</name>
<protein>
    <recommendedName>
        <fullName evidence="3">protein-histidine N-methyltransferase</fullName>
        <ecNumber evidence="3">2.1.1.85</ecNumber>
    </recommendedName>
</protein>
<feature type="non-terminal residue" evidence="10">
    <location>
        <position position="197"/>
    </location>
</feature>
<dbReference type="PANTHER" id="PTHR14614:SF39">
    <property type="entry name" value="HISTIDINE PROTEIN METHYLTRANSFERASE 1 HOMOLOG"/>
    <property type="match status" value="1"/>
</dbReference>
<dbReference type="GO" id="GO:0032259">
    <property type="term" value="P:methylation"/>
    <property type="evidence" value="ECO:0007669"/>
    <property type="project" value="UniProtKB-KW"/>
</dbReference>
<dbReference type="Pfam" id="PF10294">
    <property type="entry name" value="Methyltransf_16"/>
    <property type="match status" value="1"/>
</dbReference>
<dbReference type="KEGG" id="mpp:MICPUCDRAFT_11037"/>
<dbReference type="SUPFAM" id="SSF53335">
    <property type="entry name" value="S-adenosyl-L-methionine-dependent methyltransferases"/>
    <property type="match status" value="1"/>
</dbReference>
<comment type="subcellular location">
    <subcellularLocation>
        <location evidence="2">Cytoplasm</location>
    </subcellularLocation>
    <subcellularLocation>
        <location evidence="1">Nucleus</location>
    </subcellularLocation>
</comment>
<keyword evidence="5" id="KW-0489">Methyltransferase</keyword>
<dbReference type="OMA" id="FQSESVW"/>
<dbReference type="GO" id="GO:0018064">
    <property type="term" value="F:protein-L-histidine N-tele-methyltransferase activity"/>
    <property type="evidence" value="ECO:0007669"/>
    <property type="project" value="UniProtKB-EC"/>
</dbReference>
<evidence type="ECO:0000256" key="7">
    <source>
        <dbReference type="ARBA" id="ARBA00022691"/>
    </source>
</evidence>
<sequence>DVVKGKYEGGFKLWECAVDLVRFIMTLPEEEEEDDASASAVLELGCGHGLPAIAAATRGAKRVVFADYNPEVLSSLTIPNVRANFAQLYDAANAAAAPPPSTSFVGGDWSDLPRFVPRASADVVLAAETIYAPESYDAHPPDGVALIAAKSHYFGVGGGTALFKTACEKTGVFAVRTAREFSDGASNVREILVVTFK</sequence>
<dbReference type="RefSeq" id="XP_003063867.1">
    <property type="nucleotide sequence ID" value="XM_003063821.1"/>
</dbReference>
<dbReference type="GO" id="GO:0005737">
    <property type="term" value="C:cytoplasm"/>
    <property type="evidence" value="ECO:0007669"/>
    <property type="project" value="UniProtKB-SubCell"/>
</dbReference>
<dbReference type="InterPro" id="IPR029063">
    <property type="entry name" value="SAM-dependent_MTases_sf"/>
</dbReference>
<dbReference type="STRING" id="564608.C1N7B2"/>
<dbReference type="InterPro" id="IPR019410">
    <property type="entry name" value="Methyltransf_16"/>
</dbReference>
<dbReference type="GeneID" id="9689148"/>
<reference evidence="10 11" key="1">
    <citation type="journal article" date="2009" name="Science">
        <title>Green evolution and dynamic adaptations revealed by genomes of the marine picoeukaryotes Micromonas.</title>
        <authorList>
            <person name="Worden A.Z."/>
            <person name="Lee J.H."/>
            <person name="Mock T."/>
            <person name="Rouze P."/>
            <person name="Simmons M.P."/>
            <person name="Aerts A.L."/>
            <person name="Allen A.E."/>
            <person name="Cuvelier M.L."/>
            <person name="Derelle E."/>
            <person name="Everett M.V."/>
            <person name="Foulon E."/>
            <person name="Grimwood J."/>
            <person name="Gundlach H."/>
            <person name="Henrissat B."/>
            <person name="Napoli C."/>
            <person name="McDonald S.M."/>
            <person name="Parker M.S."/>
            <person name="Rombauts S."/>
            <person name="Salamov A."/>
            <person name="Von Dassow P."/>
            <person name="Badger J.H."/>
            <person name="Coutinho P.M."/>
            <person name="Demir E."/>
            <person name="Dubchak I."/>
            <person name="Gentemann C."/>
            <person name="Eikrem W."/>
            <person name="Gready J.E."/>
            <person name="John U."/>
            <person name="Lanier W."/>
            <person name="Lindquist E.A."/>
            <person name="Lucas S."/>
            <person name="Mayer K.F."/>
            <person name="Moreau H."/>
            <person name="Not F."/>
            <person name="Otillar R."/>
            <person name="Panaud O."/>
            <person name="Pangilinan J."/>
            <person name="Paulsen I."/>
            <person name="Piegu B."/>
            <person name="Poliakov A."/>
            <person name="Robbens S."/>
            <person name="Schmutz J."/>
            <person name="Toulza E."/>
            <person name="Wyss T."/>
            <person name="Zelensky A."/>
            <person name="Zhou K."/>
            <person name="Armbrust E.V."/>
            <person name="Bhattacharya D."/>
            <person name="Goodenough U.W."/>
            <person name="Van de Peer Y."/>
            <person name="Grigoriev I.V."/>
        </authorList>
    </citation>
    <scope>NUCLEOTIDE SEQUENCE [LARGE SCALE GENOMIC DNA]</scope>
    <source>
        <strain evidence="10 11">CCMP1545</strain>
    </source>
</reference>
<dbReference type="PANTHER" id="PTHR14614">
    <property type="entry name" value="HEPATOCELLULAR CARCINOMA-ASSOCIATED ANTIGEN"/>
    <property type="match status" value="1"/>
</dbReference>
<evidence type="ECO:0000256" key="1">
    <source>
        <dbReference type="ARBA" id="ARBA00004123"/>
    </source>
</evidence>
<evidence type="ECO:0000256" key="6">
    <source>
        <dbReference type="ARBA" id="ARBA00022679"/>
    </source>
</evidence>
<keyword evidence="11" id="KW-1185">Reference proteome</keyword>
<evidence type="ECO:0000256" key="5">
    <source>
        <dbReference type="ARBA" id="ARBA00022603"/>
    </source>
</evidence>
<evidence type="ECO:0000313" key="11">
    <source>
        <dbReference type="Proteomes" id="UP000001876"/>
    </source>
</evidence>
<evidence type="ECO:0000256" key="9">
    <source>
        <dbReference type="ARBA" id="ARBA00038126"/>
    </source>
</evidence>